<protein>
    <recommendedName>
        <fullName evidence="4">Anti-sigma factor NepR domain-containing protein</fullName>
    </recommendedName>
</protein>
<evidence type="ECO:0008006" key="4">
    <source>
        <dbReference type="Google" id="ProtNLM"/>
    </source>
</evidence>
<reference evidence="2 3" key="1">
    <citation type="submission" date="2012-11" db="EMBL/GenBank/DDBJ databases">
        <title>Whole genome sequence of Gluconacetobacter europaeus NBRC3261.</title>
        <authorList>
            <person name="Azuma Y."/>
            <person name="Higashiura N."/>
            <person name="Hirakawa H."/>
            <person name="Matsushita K."/>
        </authorList>
    </citation>
    <scope>NUCLEOTIDE SEQUENCE [LARGE SCALE GENOMIC DNA]</scope>
    <source>
        <strain evidence="2 3">NBRC 3261</strain>
    </source>
</reference>
<dbReference type="Proteomes" id="UP000032675">
    <property type="component" value="Unassembled WGS sequence"/>
</dbReference>
<name>A0A0D6Q2V3_KOMEU</name>
<sequence length="74" mass="8291">MMDDVSFRGDPDPFDCWLKNELRARFNDVVREPIPESLLRIIGATEASGHVHASRPSWTEEEAVSECSADTGSR</sequence>
<gene>
    <name evidence="2" type="ORF">Geu3261_0142_009</name>
</gene>
<evidence type="ECO:0000313" key="2">
    <source>
        <dbReference type="EMBL" id="GAN97111.1"/>
    </source>
</evidence>
<dbReference type="AlphaFoldDB" id="A0A0D6Q2V3"/>
<evidence type="ECO:0000313" key="3">
    <source>
        <dbReference type="Proteomes" id="UP000032675"/>
    </source>
</evidence>
<evidence type="ECO:0000256" key="1">
    <source>
        <dbReference type="SAM" id="MobiDB-lite"/>
    </source>
</evidence>
<dbReference type="EMBL" id="BANI01000125">
    <property type="protein sequence ID" value="GAN97111.1"/>
    <property type="molecule type" value="Genomic_DNA"/>
</dbReference>
<feature type="region of interest" description="Disordered" evidence="1">
    <location>
        <begin position="48"/>
        <end position="74"/>
    </location>
</feature>
<comment type="caution">
    <text evidence="2">The sequence shown here is derived from an EMBL/GenBank/DDBJ whole genome shotgun (WGS) entry which is preliminary data.</text>
</comment>
<accession>A0A0D6Q2V3</accession>
<proteinExistence type="predicted"/>
<organism evidence="2 3">
    <name type="scientific">Komagataeibacter europaeus NBRC 3261</name>
    <dbReference type="NCBI Taxonomy" id="1234669"/>
    <lineage>
        <taxon>Bacteria</taxon>
        <taxon>Pseudomonadati</taxon>
        <taxon>Pseudomonadota</taxon>
        <taxon>Alphaproteobacteria</taxon>
        <taxon>Acetobacterales</taxon>
        <taxon>Acetobacteraceae</taxon>
        <taxon>Komagataeibacter</taxon>
    </lineage>
</organism>